<sequence>MIRDTSTSTAYMKLRSLRSKDTAVHSCSCEGTVTTFMNVYFQSVRGLYFEVGGSSEPVLLAERARSTWRMWARPPKAQRLVETKPSQEINTSIPVPLGARSRMQHDIFKLEVTSPLVPFLQAPTRQCSRAKTPRRSAGSMHVPLSLQLSCSDSASFLGLFVHPGTAPAWRP</sequence>
<name>A0A7J7EL46_DICBM</name>
<comment type="caution">
    <text evidence="1">The sequence shown here is derived from an EMBL/GenBank/DDBJ whole genome shotgun (WGS) entry which is preliminary data.</text>
</comment>
<dbReference type="InterPro" id="IPR036179">
    <property type="entry name" value="Ig-like_dom_sf"/>
</dbReference>
<dbReference type="Proteomes" id="UP000551758">
    <property type="component" value="Unassembled WGS sequence"/>
</dbReference>
<evidence type="ECO:0000313" key="1">
    <source>
        <dbReference type="EMBL" id="KAF5916423.1"/>
    </source>
</evidence>
<keyword evidence="2" id="KW-1185">Reference proteome</keyword>
<organism evidence="1 2">
    <name type="scientific">Diceros bicornis minor</name>
    <name type="common">South-central black rhinoceros</name>
    <dbReference type="NCBI Taxonomy" id="77932"/>
    <lineage>
        <taxon>Eukaryota</taxon>
        <taxon>Metazoa</taxon>
        <taxon>Chordata</taxon>
        <taxon>Craniata</taxon>
        <taxon>Vertebrata</taxon>
        <taxon>Euteleostomi</taxon>
        <taxon>Mammalia</taxon>
        <taxon>Eutheria</taxon>
        <taxon>Laurasiatheria</taxon>
        <taxon>Perissodactyla</taxon>
        <taxon>Rhinocerotidae</taxon>
        <taxon>Diceros</taxon>
    </lineage>
</organism>
<dbReference type="SUPFAM" id="SSF48726">
    <property type="entry name" value="Immunoglobulin"/>
    <property type="match status" value="1"/>
</dbReference>
<evidence type="ECO:0000313" key="2">
    <source>
        <dbReference type="Proteomes" id="UP000551758"/>
    </source>
</evidence>
<reference evidence="1 2" key="1">
    <citation type="journal article" date="2020" name="Mol. Biol. Evol.">
        <title>Interspecific Gene Flow and the Evolution of Specialization in Black and White Rhinoceros.</title>
        <authorList>
            <person name="Moodley Y."/>
            <person name="Westbury M.V."/>
            <person name="Russo I.M."/>
            <person name="Gopalakrishnan S."/>
            <person name="Rakotoarivelo A."/>
            <person name="Olsen R.A."/>
            <person name="Prost S."/>
            <person name="Tunstall T."/>
            <person name="Ryder O.A."/>
            <person name="Dalen L."/>
            <person name="Bruford M.W."/>
        </authorList>
    </citation>
    <scope>NUCLEOTIDE SEQUENCE [LARGE SCALE GENOMIC DNA]</scope>
    <source>
        <strain evidence="1">SBR-YM</strain>
        <tissue evidence="1">Skin</tissue>
    </source>
</reference>
<dbReference type="AlphaFoldDB" id="A0A7J7EL46"/>
<dbReference type="EMBL" id="JACDTQ010002713">
    <property type="protein sequence ID" value="KAF5916423.1"/>
    <property type="molecule type" value="Genomic_DNA"/>
</dbReference>
<gene>
    <name evidence="1" type="ORF">HPG69_006827</name>
</gene>
<protein>
    <submittedName>
        <fullName evidence="1">Uncharacterized protein</fullName>
    </submittedName>
</protein>
<accession>A0A7J7EL46</accession>
<proteinExistence type="predicted"/>